<dbReference type="PROSITE" id="PS50262">
    <property type="entry name" value="G_PROTEIN_RECEP_F1_2"/>
    <property type="match status" value="1"/>
</dbReference>
<dbReference type="SUPFAM" id="SSF81321">
    <property type="entry name" value="Family A G protein-coupled receptor-like"/>
    <property type="match status" value="1"/>
</dbReference>
<dbReference type="CDD" id="cd00637">
    <property type="entry name" value="7tm_classA_rhodopsin-like"/>
    <property type="match status" value="1"/>
</dbReference>
<proteinExistence type="predicted"/>
<keyword evidence="4" id="KW-0297">G-protein coupled receptor</keyword>
<feature type="transmembrane region" description="Helical" evidence="9">
    <location>
        <begin position="137"/>
        <end position="160"/>
    </location>
</feature>
<name>A0A6P6ITJ1_CARAU</name>
<feature type="transmembrane region" description="Helical" evidence="9">
    <location>
        <begin position="243"/>
        <end position="263"/>
    </location>
</feature>
<evidence type="ECO:0000256" key="5">
    <source>
        <dbReference type="ARBA" id="ARBA00023136"/>
    </source>
</evidence>
<dbReference type="PANTHER" id="PTHR24232">
    <property type="entry name" value="G-PROTEIN COUPLED RECEPTOR"/>
    <property type="match status" value="1"/>
</dbReference>
<feature type="transmembrane region" description="Helical" evidence="9">
    <location>
        <begin position="27"/>
        <end position="48"/>
    </location>
</feature>
<dbReference type="RefSeq" id="XP_026051100.1">
    <property type="nucleotide sequence ID" value="XM_026195315.1"/>
</dbReference>
<dbReference type="GO" id="GO:0035025">
    <property type="term" value="P:positive regulation of Rho protein signal transduction"/>
    <property type="evidence" value="ECO:0007669"/>
    <property type="project" value="TreeGrafter"/>
</dbReference>
<organism evidence="11 12">
    <name type="scientific">Carassius auratus</name>
    <name type="common">Goldfish</name>
    <dbReference type="NCBI Taxonomy" id="7957"/>
    <lineage>
        <taxon>Eukaryota</taxon>
        <taxon>Metazoa</taxon>
        <taxon>Chordata</taxon>
        <taxon>Craniata</taxon>
        <taxon>Vertebrata</taxon>
        <taxon>Euteleostomi</taxon>
        <taxon>Actinopterygii</taxon>
        <taxon>Neopterygii</taxon>
        <taxon>Teleostei</taxon>
        <taxon>Ostariophysi</taxon>
        <taxon>Cypriniformes</taxon>
        <taxon>Cyprinidae</taxon>
        <taxon>Cyprininae</taxon>
        <taxon>Carassius</taxon>
    </lineage>
</organism>
<keyword evidence="6" id="KW-0675">Receptor</keyword>
<feature type="transmembrane region" description="Helical" evidence="9">
    <location>
        <begin position="207"/>
        <end position="231"/>
    </location>
</feature>
<feature type="transmembrane region" description="Helical" evidence="9">
    <location>
        <begin position="166"/>
        <end position="186"/>
    </location>
</feature>
<evidence type="ECO:0000256" key="9">
    <source>
        <dbReference type="SAM" id="Phobius"/>
    </source>
</evidence>
<dbReference type="KEGG" id="caua:113038118"/>
<protein>
    <submittedName>
        <fullName evidence="12">Uracil nucleotide/cysteinyl leukotriene receptor-like</fullName>
    </submittedName>
</protein>
<evidence type="ECO:0000313" key="11">
    <source>
        <dbReference type="Proteomes" id="UP000515129"/>
    </source>
</evidence>
<keyword evidence="2 9" id="KW-0812">Transmembrane</keyword>
<dbReference type="InterPro" id="IPR017452">
    <property type="entry name" value="GPCR_Rhodpsn_7TM"/>
</dbReference>
<keyword evidence="11" id="KW-1185">Reference proteome</keyword>
<evidence type="ECO:0000256" key="2">
    <source>
        <dbReference type="ARBA" id="ARBA00022692"/>
    </source>
</evidence>
<dbReference type="Pfam" id="PF00001">
    <property type="entry name" value="7tm_1"/>
    <property type="match status" value="1"/>
</dbReference>
<evidence type="ECO:0000256" key="1">
    <source>
        <dbReference type="ARBA" id="ARBA00004141"/>
    </source>
</evidence>
<dbReference type="GeneID" id="113038118"/>
<dbReference type="OrthoDB" id="8747610at2759"/>
<dbReference type="GO" id="GO:0007200">
    <property type="term" value="P:phospholipase C-activating G protein-coupled receptor signaling pathway"/>
    <property type="evidence" value="ECO:0007669"/>
    <property type="project" value="TreeGrafter"/>
</dbReference>
<gene>
    <name evidence="12" type="primary">LOC113038118</name>
</gene>
<evidence type="ECO:0000256" key="7">
    <source>
        <dbReference type="ARBA" id="ARBA00023180"/>
    </source>
</evidence>
<evidence type="ECO:0000256" key="4">
    <source>
        <dbReference type="ARBA" id="ARBA00023040"/>
    </source>
</evidence>
<dbReference type="Gene3D" id="1.20.1070.10">
    <property type="entry name" value="Rhodopsin 7-helix transmembrane proteins"/>
    <property type="match status" value="1"/>
</dbReference>
<dbReference type="PRINTS" id="PR00237">
    <property type="entry name" value="GPCRRHODOPSN"/>
</dbReference>
<dbReference type="InterPro" id="IPR000276">
    <property type="entry name" value="GPCR_Rhodpsn"/>
</dbReference>
<evidence type="ECO:0000256" key="8">
    <source>
        <dbReference type="ARBA" id="ARBA00023224"/>
    </source>
</evidence>
<feature type="domain" description="G-protein coupled receptors family 1 profile" evidence="10">
    <location>
        <begin position="93"/>
        <end position="262"/>
    </location>
</feature>
<dbReference type="PANTHER" id="PTHR24232:SF85">
    <property type="entry name" value="G-PROTEIN COUPLED RECEPTOR 4"/>
    <property type="match status" value="1"/>
</dbReference>
<keyword evidence="8" id="KW-0807">Transducer</keyword>
<keyword evidence="7" id="KW-0325">Glycoprotein</keyword>
<comment type="subcellular location">
    <subcellularLocation>
        <location evidence="1">Membrane</location>
        <topology evidence="1">Multi-pass membrane protein</topology>
    </subcellularLocation>
</comment>
<sequence>MSNFTENFTTSVDSTTQSIGLVDIINISMYSISFLFGLPTHSYVIWLITRGSGSGFVSEFFIFNLSICEICNCLNNLICIFDRFIPCKHLGSFLSGLAITGSPLFQCLICVERYLAVLHPVTFLKYKPLRYKLICCNMAWIITLGSCLSCMLTFVFFYVYVCFFSLQYMFFISFQLFCLVAVLRALKQSGPGERARERGEENHMKRRAFYLILITTVSMVITYVPYIIAGFTFILTQHHIRELFSFSIICNVLAGFVQPVLYLHRVYEKCPNLLRPLWKLLKRIRKKESVPSSWQKAVGCLVPKEEGSVRIGKFRTISLLSTECKTFFSVVTKRMSTYMIDNGYLNTSIQKGGISGFAGFLEHTGVISQMIHEARMKKGDWTVVRNGISG</sequence>
<dbReference type="GO" id="GO:0004930">
    <property type="term" value="F:G protein-coupled receptor activity"/>
    <property type="evidence" value="ECO:0007669"/>
    <property type="project" value="UniProtKB-KW"/>
</dbReference>
<evidence type="ECO:0000259" key="10">
    <source>
        <dbReference type="PROSITE" id="PS50262"/>
    </source>
</evidence>
<dbReference type="AlphaFoldDB" id="A0A6P6ITJ1"/>
<reference evidence="12" key="1">
    <citation type="submission" date="2025-08" db="UniProtKB">
        <authorList>
            <consortium name="RefSeq"/>
        </authorList>
    </citation>
    <scope>IDENTIFICATION</scope>
    <source>
        <strain evidence="12">Wakin</strain>
        <tissue evidence="12">Muscle</tissue>
    </source>
</reference>
<dbReference type="Proteomes" id="UP000515129">
    <property type="component" value="Chromosome 21"/>
</dbReference>
<accession>A0A6P6ITJ1</accession>
<feature type="transmembrane region" description="Helical" evidence="9">
    <location>
        <begin position="60"/>
        <end position="81"/>
    </location>
</feature>
<evidence type="ECO:0000256" key="6">
    <source>
        <dbReference type="ARBA" id="ARBA00023170"/>
    </source>
</evidence>
<dbReference type="GO" id="GO:0005886">
    <property type="term" value="C:plasma membrane"/>
    <property type="evidence" value="ECO:0007669"/>
    <property type="project" value="TreeGrafter"/>
</dbReference>
<keyword evidence="3 9" id="KW-1133">Transmembrane helix</keyword>
<evidence type="ECO:0000313" key="12">
    <source>
        <dbReference type="RefSeq" id="XP_026051100.1"/>
    </source>
</evidence>
<evidence type="ECO:0000256" key="3">
    <source>
        <dbReference type="ARBA" id="ARBA00022989"/>
    </source>
</evidence>
<keyword evidence="5 9" id="KW-0472">Membrane</keyword>